<feature type="transmembrane region" description="Helical" evidence="6">
    <location>
        <begin position="424"/>
        <end position="448"/>
    </location>
</feature>
<dbReference type="PROSITE" id="PS50850">
    <property type="entry name" value="MFS"/>
    <property type="match status" value="1"/>
</dbReference>
<feature type="transmembrane region" description="Helical" evidence="6">
    <location>
        <begin position="399"/>
        <end position="418"/>
    </location>
</feature>
<evidence type="ECO:0000256" key="4">
    <source>
        <dbReference type="ARBA" id="ARBA00022989"/>
    </source>
</evidence>
<protein>
    <recommendedName>
        <fullName evidence="7">Major facilitator superfamily (MFS) profile domain-containing protein</fullName>
    </recommendedName>
</protein>
<name>A0AB34IZP6_PRYPA</name>
<evidence type="ECO:0000256" key="6">
    <source>
        <dbReference type="SAM" id="Phobius"/>
    </source>
</evidence>
<keyword evidence="5 6" id="KW-0472">Membrane</keyword>
<evidence type="ECO:0000256" key="5">
    <source>
        <dbReference type="ARBA" id="ARBA00023136"/>
    </source>
</evidence>
<dbReference type="Pfam" id="PF07690">
    <property type="entry name" value="MFS_1"/>
    <property type="match status" value="2"/>
</dbReference>
<keyword evidence="9" id="KW-1185">Reference proteome</keyword>
<reference evidence="8 9" key="1">
    <citation type="journal article" date="2024" name="Science">
        <title>Giant polyketide synthase enzymes in the biosynthesis of giant marine polyether toxins.</title>
        <authorList>
            <person name="Fallon T.R."/>
            <person name="Shende V.V."/>
            <person name="Wierzbicki I.H."/>
            <person name="Pendleton A.L."/>
            <person name="Watervoot N.F."/>
            <person name="Auber R.P."/>
            <person name="Gonzalez D.J."/>
            <person name="Wisecaver J.H."/>
            <person name="Moore B.S."/>
        </authorList>
    </citation>
    <scope>NUCLEOTIDE SEQUENCE [LARGE SCALE GENOMIC DNA]</scope>
    <source>
        <strain evidence="8 9">12B1</strain>
    </source>
</reference>
<evidence type="ECO:0000313" key="9">
    <source>
        <dbReference type="Proteomes" id="UP001515480"/>
    </source>
</evidence>
<dbReference type="GO" id="GO:0005886">
    <property type="term" value="C:plasma membrane"/>
    <property type="evidence" value="ECO:0007669"/>
    <property type="project" value="UniProtKB-SubCell"/>
</dbReference>
<dbReference type="InterPro" id="IPR036259">
    <property type="entry name" value="MFS_trans_sf"/>
</dbReference>
<sequence length="516" mass="52350">MAALSAALRRVPSALRPPSRPSSARLLVCRRPLTLPPSPHAYALAFAELKYLETHELRARFDAAGAADEALGVAAAAQLLAHRAGAPCAAADAAAAAVAAHLSADGKVHWPALRAAADEAAAPVDARVRPIYASLVLTFVAHGIQFPVLPQLARSLELTTTQIGYVSSASALARLALNVPASIFAERVGRRPLLIAGPAVSGVGMALLSTSGSLAQLLLANACIGAGMAGAMAGASLYLADISTPRNRAQTTAPILQSALVGYSVGPATGGALATALGLHAPFGICAAGLGSASLVGGALLPETLHEAAARNCASRRAADDPPVMQMLLRPALQGLHAVVFMNGFGQGAMPITLVLFAVEEVHMSSAGVGMMLTANVFLMGLATAATTRLSDRVSSRKYIMAPAIAATACFTALQPLAAPSPLAFAGLVACTGLCNAIWMPSVSPLLLDFVSGTERAKAFAMRQTAQDAGHLFGAASMGLVANAYGTAVAIEAVAALQAAAVIFFAIRVPAHRHAS</sequence>
<feature type="transmembrane region" description="Helical" evidence="6">
    <location>
        <begin position="218"/>
        <end position="240"/>
    </location>
</feature>
<dbReference type="InterPro" id="IPR005829">
    <property type="entry name" value="Sugar_transporter_CS"/>
</dbReference>
<feature type="transmembrane region" description="Helical" evidence="6">
    <location>
        <begin position="335"/>
        <end position="359"/>
    </location>
</feature>
<dbReference type="AlphaFoldDB" id="A0AB34IZP6"/>
<comment type="subcellular location">
    <subcellularLocation>
        <location evidence="1">Cell membrane</location>
        <topology evidence="1">Multi-pass membrane protein</topology>
    </subcellularLocation>
</comment>
<dbReference type="InterPro" id="IPR050189">
    <property type="entry name" value="MFS_Efflux_Transporters"/>
</dbReference>
<feature type="transmembrane region" description="Helical" evidence="6">
    <location>
        <begin position="193"/>
        <end position="212"/>
    </location>
</feature>
<gene>
    <name evidence="8" type="ORF">AB1Y20_007001</name>
</gene>
<dbReference type="EMBL" id="JBGBPQ010000015">
    <property type="protein sequence ID" value="KAL1510708.1"/>
    <property type="molecule type" value="Genomic_DNA"/>
</dbReference>
<accession>A0AB34IZP6</accession>
<evidence type="ECO:0000256" key="2">
    <source>
        <dbReference type="ARBA" id="ARBA00022475"/>
    </source>
</evidence>
<dbReference type="SUPFAM" id="SSF103473">
    <property type="entry name" value="MFS general substrate transporter"/>
    <property type="match status" value="1"/>
</dbReference>
<evidence type="ECO:0000256" key="3">
    <source>
        <dbReference type="ARBA" id="ARBA00022692"/>
    </source>
</evidence>
<dbReference type="Gene3D" id="1.20.1250.20">
    <property type="entry name" value="MFS general substrate transporter like domains"/>
    <property type="match status" value="2"/>
</dbReference>
<comment type="caution">
    <text evidence="8">The sequence shown here is derived from an EMBL/GenBank/DDBJ whole genome shotgun (WGS) entry which is preliminary data.</text>
</comment>
<dbReference type="PANTHER" id="PTHR43124">
    <property type="entry name" value="PURINE EFFLUX PUMP PBUE"/>
    <property type="match status" value="1"/>
</dbReference>
<dbReference type="InterPro" id="IPR020846">
    <property type="entry name" value="MFS_dom"/>
</dbReference>
<organism evidence="8 9">
    <name type="scientific">Prymnesium parvum</name>
    <name type="common">Toxic golden alga</name>
    <dbReference type="NCBI Taxonomy" id="97485"/>
    <lineage>
        <taxon>Eukaryota</taxon>
        <taxon>Haptista</taxon>
        <taxon>Haptophyta</taxon>
        <taxon>Prymnesiophyceae</taxon>
        <taxon>Prymnesiales</taxon>
        <taxon>Prymnesiaceae</taxon>
        <taxon>Prymnesium</taxon>
    </lineage>
</organism>
<evidence type="ECO:0000256" key="1">
    <source>
        <dbReference type="ARBA" id="ARBA00004651"/>
    </source>
</evidence>
<feature type="transmembrane region" description="Helical" evidence="6">
    <location>
        <begin position="469"/>
        <end position="487"/>
    </location>
</feature>
<keyword evidence="2" id="KW-1003">Cell membrane</keyword>
<dbReference type="InterPro" id="IPR011701">
    <property type="entry name" value="MFS"/>
</dbReference>
<dbReference type="GO" id="GO:0022857">
    <property type="term" value="F:transmembrane transporter activity"/>
    <property type="evidence" value="ECO:0007669"/>
    <property type="project" value="InterPro"/>
</dbReference>
<dbReference type="PROSITE" id="PS00216">
    <property type="entry name" value="SUGAR_TRANSPORT_1"/>
    <property type="match status" value="1"/>
</dbReference>
<feature type="transmembrane region" description="Helical" evidence="6">
    <location>
        <begin position="365"/>
        <end position="387"/>
    </location>
</feature>
<feature type="domain" description="Major facilitator superfamily (MFS) profile" evidence="7">
    <location>
        <begin position="127"/>
        <end position="513"/>
    </location>
</feature>
<keyword evidence="3 6" id="KW-0812">Transmembrane</keyword>
<dbReference type="Proteomes" id="UP001515480">
    <property type="component" value="Unassembled WGS sequence"/>
</dbReference>
<dbReference type="PANTHER" id="PTHR43124:SF3">
    <property type="entry name" value="CHLORAMPHENICOL EFFLUX PUMP RV0191"/>
    <property type="match status" value="1"/>
</dbReference>
<dbReference type="CDD" id="cd17325">
    <property type="entry name" value="MFS_MdtG_SLC18_like"/>
    <property type="match status" value="1"/>
</dbReference>
<evidence type="ECO:0000313" key="8">
    <source>
        <dbReference type="EMBL" id="KAL1510708.1"/>
    </source>
</evidence>
<keyword evidence="4 6" id="KW-1133">Transmembrane helix</keyword>
<feature type="transmembrane region" description="Helical" evidence="6">
    <location>
        <begin position="493"/>
        <end position="511"/>
    </location>
</feature>
<proteinExistence type="predicted"/>
<evidence type="ECO:0000259" key="7">
    <source>
        <dbReference type="PROSITE" id="PS50850"/>
    </source>
</evidence>